<reference evidence="2 3" key="1">
    <citation type="submission" date="2018-04" db="EMBL/GenBank/DDBJ databases">
        <title>The genome of golden apple snail Pomacea canaliculata provides insight into stress tolerance and invasive adaptation.</title>
        <authorList>
            <person name="Liu C."/>
            <person name="Liu B."/>
            <person name="Ren Y."/>
            <person name="Zhang Y."/>
            <person name="Wang H."/>
            <person name="Li S."/>
            <person name="Jiang F."/>
            <person name="Yin L."/>
            <person name="Zhang G."/>
            <person name="Qian W."/>
            <person name="Fan W."/>
        </authorList>
    </citation>
    <scope>NUCLEOTIDE SEQUENCE [LARGE SCALE GENOMIC DNA]</scope>
    <source>
        <strain evidence="2">SZHN2017</strain>
        <tissue evidence="2">Muscle</tissue>
    </source>
</reference>
<gene>
    <name evidence="2" type="ORF">C0Q70_17520</name>
</gene>
<dbReference type="PROSITE" id="PS50022">
    <property type="entry name" value="FA58C_3"/>
    <property type="match status" value="1"/>
</dbReference>
<dbReference type="Proteomes" id="UP000245119">
    <property type="component" value="Linkage Group LG11"/>
</dbReference>
<comment type="caution">
    <text evidence="2">The sequence shown here is derived from an EMBL/GenBank/DDBJ whole genome shotgun (WGS) entry which is preliminary data.</text>
</comment>
<dbReference type="PROSITE" id="PS01285">
    <property type="entry name" value="FA58C_1"/>
    <property type="match status" value="1"/>
</dbReference>
<proteinExistence type="predicted"/>
<dbReference type="Gene3D" id="2.60.120.260">
    <property type="entry name" value="Galactose-binding domain-like"/>
    <property type="match status" value="1"/>
</dbReference>
<keyword evidence="3" id="KW-1185">Reference proteome</keyword>
<dbReference type="OrthoDB" id="6071166at2759"/>
<sequence>MFFTTLIGSEEKGGAWCPRQSISKDVYEYLQIDLGRLVVITRVETQGRFGNGQVGSFVFS</sequence>
<accession>A0A2T7NKM3</accession>
<dbReference type="SUPFAM" id="SSF49785">
    <property type="entry name" value="Galactose-binding domain-like"/>
    <property type="match status" value="1"/>
</dbReference>
<dbReference type="AlphaFoldDB" id="A0A2T7NKM3"/>
<feature type="domain" description="F5/8 type C" evidence="1">
    <location>
        <begin position="1"/>
        <end position="60"/>
    </location>
</feature>
<dbReference type="InterPro" id="IPR000421">
    <property type="entry name" value="FA58C"/>
</dbReference>
<protein>
    <recommendedName>
        <fullName evidence="1">F5/8 type C domain-containing protein</fullName>
    </recommendedName>
</protein>
<organism evidence="2 3">
    <name type="scientific">Pomacea canaliculata</name>
    <name type="common">Golden apple snail</name>
    <dbReference type="NCBI Taxonomy" id="400727"/>
    <lineage>
        <taxon>Eukaryota</taxon>
        <taxon>Metazoa</taxon>
        <taxon>Spiralia</taxon>
        <taxon>Lophotrochozoa</taxon>
        <taxon>Mollusca</taxon>
        <taxon>Gastropoda</taxon>
        <taxon>Caenogastropoda</taxon>
        <taxon>Architaenioglossa</taxon>
        <taxon>Ampullarioidea</taxon>
        <taxon>Ampullariidae</taxon>
        <taxon>Pomacea</taxon>
    </lineage>
</organism>
<evidence type="ECO:0000313" key="2">
    <source>
        <dbReference type="EMBL" id="PVD21720.1"/>
    </source>
</evidence>
<evidence type="ECO:0000259" key="1">
    <source>
        <dbReference type="PROSITE" id="PS50022"/>
    </source>
</evidence>
<name>A0A2T7NKM3_POMCA</name>
<evidence type="ECO:0000313" key="3">
    <source>
        <dbReference type="Proteomes" id="UP000245119"/>
    </source>
</evidence>
<dbReference type="EMBL" id="PZQS01000011">
    <property type="protein sequence ID" value="PVD21720.1"/>
    <property type="molecule type" value="Genomic_DNA"/>
</dbReference>
<dbReference type="InterPro" id="IPR008979">
    <property type="entry name" value="Galactose-bd-like_sf"/>
</dbReference>